<reference evidence="2" key="1">
    <citation type="journal article" date="2018" name="BMC Genomics">
        <title>Genomic insights into host adaptation between the wheat stripe rust pathogen (Puccinia striiformis f. sp. tritici) and the barley stripe rust pathogen (Puccinia striiformis f. sp. hordei).</title>
        <authorList>
            <person name="Xia C."/>
            <person name="Wang M."/>
            <person name="Yin C."/>
            <person name="Cornejo O.E."/>
            <person name="Hulbert S.H."/>
            <person name="Chen X."/>
        </authorList>
    </citation>
    <scope>NUCLEOTIDE SEQUENCE [LARGE SCALE GENOMIC DNA]</scope>
    <source>
        <strain evidence="2">93-210</strain>
    </source>
</reference>
<proteinExistence type="predicted"/>
<keyword evidence="2" id="KW-1185">Reference proteome</keyword>
<evidence type="ECO:0000313" key="1">
    <source>
        <dbReference type="EMBL" id="KAI7941063.1"/>
    </source>
</evidence>
<dbReference type="EMBL" id="CM045877">
    <property type="protein sequence ID" value="KAI7941063.1"/>
    <property type="molecule type" value="Genomic_DNA"/>
</dbReference>
<gene>
    <name evidence="1" type="ORF">MJO28_013348</name>
</gene>
<protein>
    <submittedName>
        <fullName evidence="1">Uncharacterized protein</fullName>
    </submittedName>
</protein>
<name>A0ACC0DZY4_9BASI</name>
<evidence type="ECO:0000313" key="2">
    <source>
        <dbReference type="Proteomes" id="UP001060170"/>
    </source>
</evidence>
<reference evidence="1 2" key="3">
    <citation type="journal article" date="2022" name="Microbiol. Spectr.">
        <title>Folding features and dynamics of 3D genome architecture in plant fungal pathogens.</title>
        <authorList>
            <person name="Xia C."/>
        </authorList>
    </citation>
    <scope>NUCLEOTIDE SEQUENCE [LARGE SCALE GENOMIC DNA]</scope>
    <source>
        <strain evidence="1 2">93-210</strain>
    </source>
</reference>
<comment type="caution">
    <text evidence="1">The sequence shown here is derived from an EMBL/GenBank/DDBJ whole genome shotgun (WGS) entry which is preliminary data.</text>
</comment>
<sequence length="461" mass="53051">MASSPLSSISDPVVDHTLSTPLRFFPIHKTELNLEAVLKCGQTFRWKRTQLQKPDNDSKIIRKLPLSQNGDIDDGRVLVEWSMASNDRTIVLRQDDEGIHYVSIYRPEEIQEYEEDCINNTTYKLLKKYFVLDVSLIDLYKEWSKRDPIFSEKVGSGLGKWDGLRVVRQDSWETLISFICSANNNIPRITLMINRLCAEFGTLMAEARRGITVPKYNIKDDDPGCSSIDSYNYSFPTPNRLSQSDVLQKLKALGFGYRAGYVHKTSIKICEISSIGFTRNSWPDRFKNAIKEEEQKPINSNHQFKPIDFLTYLSEQQYEFTHKILTNEFPGVGPKVGDCICLFGLGFVKIVPIDIHIYKIAIRDYHFDIISNTSPLKNRQLIKKENEKNQNISKSRKSSLTPSPNKKKKKLTNNLSPTTKPPPLSRLNYLKIQNFFIQLWGPWAGWTQQILFLADLNKTPT</sequence>
<accession>A0ACC0DZY4</accession>
<reference evidence="2" key="2">
    <citation type="journal article" date="2018" name="Mol. Plant Microbe Interact.">
        <title>Genome sequence resources for the wheat stripe rust pathogen (Puccinia striiformis f. sp. tritici) and the barley stripe rust pathogen (Puccinia striiformis f. sp. hordei).</title>
        <authorList>
            <person name="Xia C."/>
            <person name="Wang M."/>
            <person name="Yin C."/>
            <person name="Cornejo O.E."/>
            <person name="Hulbert S.H."/>
            <person name="Chen X."/>
        </authorList>
    </citation>
    <scope>NUCLEOTIDE SEQUENCE [LARGE SCALE GENOMIC DNA]</scope>
    <source>
        <strain evidence="2">93-210</strain>
    </source>
</reference>
<dbReference type="Proteomes" id="UP001060170">
    <property type="component" value="Chromosome 13"/>
</dbReference>
<organism evidence="1 2">
    <name type="scientific">Puccinia striiformis f. sp. tritici</name>
    <dbReference type="NCBI Taxonomy" id="168172"/>
    <lineage>
        <taxon>Eukaryota</taxon>
        <taxon>Fungi</taxon>
        <taxon>Dikarya</taxon>
        <taxon>Basidiomycota</taxon>
        <taxon>Pucciniomycotina</taxon>
        <taxon>Pucciniomycetes</taxon>
        <taxon>Pucciniales</taxon>
        <taxon>Pucciniaceae</taxon>
        <taxon>Puccinia</taxon>
    </lineage>
</organism>